<dbReference type="OMA" id="DTELPLM"/>
<evidence type="ECO:0000256" key="12">
    <source>
        <dbReference type="SAM" id="Coils"/>
    </source>
</evidence>
<dbReference type="GO" id="GO:0005634">
    <property type="term" value="C:nucleus"/>
    <property type="evidence" value="ECO:0007669"/>
    <property type="project" value="TreeGrafter"/>
</dbReference>
<dbReference type="GO" id="GO:0005930">
    <property type="term" value="C:axoneme"/>
    <property type="evidence" value="ECO:0007669"/>
    <property type="project" value="UniProtKB-SubCell"/>
</dbReference>
<proteinExistence type="inferred from homology"/>
<comment type="subunit">
    <text evidence="10">Microtubule inner protein component of sperm flagellar doublet microtubules.</text>
</comment>
<evidence type="ECO:0000256" key="3">
    <source>
        <dbReference type="ARBA" id="ARBA00022490"/>
    </source>
</evidence>
<dbReference type="STRING" id="30732.ENSOMEP00000033924"/>
<dbReference type="Pfam" id="PF03148">
    <property type="entry name" value="Tektin"/>
    <property type="match status" value="1"/>
</dbReference>
<dbReference type="Ensembl" id="ENSOMET00000027475.1">
    <property type="protein sequence ID" value="ENSOMEP00000033924.1"/>
    <property type="gene ID" value="ENSOMEG00000020194.1"/>
</dbReference>
<dbReference type="GO" id="GO:0015630">
    <property type="term" value="C:microtubule cytoskeleton"/>
    <property type="evidence" value="ECO:0007669"/>
    <property type="project" value="UniProtKB-UniRule"/>
</dbReference>
<evidence type="ECO:0000256" key="10">
    <source>
        <dbReference type="ARBA" id="ARBA00046435"/>
    </source>
</evidence>
<feature type="coiled-coil region" evidence="12">
    <location>
        <begin position="265"/>
        <end position="299"/>
    </location>
</feature>
<keyword evidence="6 11" id="KW-0969">Cilium</keyword>
<dbReference type="KEGG" id="oml:112149998"/>
<dbReference type="PaxDb" id="30732-ENSOMEP00000033924"/>
<dbReference type="PRINTS" id="PR00511">
    <property type="entry name" value="TEKTIN"/>
</dbReference>
<organism evidence="13 14">
    <name type="scientific">Oryzias melastigma</name>
    <name type="common">Marine medaka</name>
    <dbReference type="NCBI Taxonomy" id="30732"/>
    <lineage>
        <taxon>Eukaryota</taxon>
        <taxon>Metazoa</taxon>
        <taxon>Chordata</taxon>
        <taxon>Craniata</taxon>
        <taxon>Vertebrata</taxon>
        <taxon>Euteleostomi</taxon>
        <taxon>Actinopterygii</taxon>
        <taxon>Neopterygii</taxon>
        <taxon>Teleostei</taxon>
        <taxon>Neoteleostei</taxon>
        <taxon>Acanthomorphata</taxon>
        <taxon>Ovalentaria</taxon>
        <taxon>Atherinomorphae</taxon>
        <taxon>Beloniformes</taxon>
        <taxon>Adrianichthyidae</taxon>
        <taxon>Oryziinae</taxon>
        <taxon>Oryzias</taxon>
    </lineage>
</organism>
<feature type="coiled-coil region" evidence="12">
    <location>
        <begin position="40"/>
        <end position="96"/>
    </location>
</feature>
<dbReference type="InterPro" id="IPR000435">
    <property type="entry name" value="Tektins"/>
</dbReference>
<evidence type="ECO:0000313" key="13">
    <source>
        <dbReference type="Ensembl" id="ENSOMEP00000033924.1"/>
    </source>
</evidence>
<evidence type="ECO:0000256" key="5">
    <source>
        <dbReference type="ARBA" id="ARBA00023054"/>
    </source>
</evidence>
<dbReference type="OrthoDB" id="10054259at2759"/>
<protein>
    <recommendedName>
        <fullName evidence="11">Tektin</fullName>
    </recommendedName>
</protein>
<comment type="function">
    <text evidence="9">Microtubule inner protein (MIP) part of the dynein-decorated doublet microtubules (DMTs) in cilia and flagellar axoneme. Forms filamentous polymers in the walls of ciliary and flagellar microtubules.</text>
</comment>
<accession>A0A3B3DWT8</accession>
<evidence type="ECO:0000313" key="14">
    <source>
        <dbReference type="Proteomes" id="UP000261560"/>
    </source>
</evidence>
<keyword evidence="8 11" id="KW-0966">Cell projection</keyword>
<dbReference type="CTD" id="83659"/>
<evidence type="ECO:0000256" key="6">
    <source>
        <dbReference type="ARBA" id="ARBA00023069"/>
    </source>
</evidence>
<keyword evidence="5 12" id="KW-0175">Coiled coil</keyword>
<reference evidence="13" key="1">
    <citation type="submission" date="2025-08" db="UniProtKB">
        <authorList>
            <consortium name="Ensembl"/>
        </authorList>
    </citation>
    <scope>IDENTIFICATION</scope>
</reference>
<reference evidence="13" key="2">
    <citation type="submission" date="2025-09" db="UniProtKB">
        <authorList>
            <consortium name="Ensembl"/>
        </authorList>
    </citation>
    <scope>IDENTIFICATION</scope>
</reference>
<keyword evidence="7" id="KW-0206">Cytoskeleton</keyword>
<evidence type="ECO:0000256" key="1">
    <source>
        <dbReference type="ARBA" id="ARBA00004611"/>
    </source>
</evidence>
<evidence type="ECO:0000256" key="8">
    <source>
        <dbReference type="ARBA" id="ARBA00023273"/>
    </source>
</evidence>
<keyword evidence="14" id="KW-1185">Reference proteome</keyword>
<comment type="subcellular location">
    <subcellularLocation>
        <location evidence="11">Cytoplasm</location>
        <location evidence="11">Cytoskeleton</location>
        <location evidence="11">Cilium axoneme</location>
    </subcellularLocation>
    <subcellularLocation>
        <location evidence="1">Cytoplasm</location>
        <location evidence="1">Cytoskeleton</location>
        <location evidence="1">Flagellum axoneme</location>
    </subcellularLocation>
</comment>
<name>A0A3B3DWT8_ORYME</name>
<dbReference type="AlphaFoldDB" id="A0A3B3DWT8"/>
<dbReference type="Proteomes" id="UP000261560">
    <property type="component" value="Unplaced"/>
</dbReference>
<dbReference type="GO" id="GO:0060271">
    <property type="term" value="P:cilium assembly"/>
    <property type="evidence" value="ECO:0007669"/>
    <property type="project" value="UniProtKB-UniRule"/>
</dbReference>
<dbReference type="RefSeq" id="XP_024133799.1">
    <property type="nucleotide sequence ID" value="XM_024278031.2"/>
</dbReference>
<dbReference type="PANTHER" id="PTHR19960:SF25">
    <property type="entry name" value="TEKTIN-1"/>
    <property type="match status" value="1"/>
</dbReference>
<evidence type="ECO:0000256" key="9">
    <source>
        <dbReference type="ARBA" id="ARBA00045224"/>
    </source>
</evidence>
<keyword evidence="3" id="KW-0963">Cytoplasm</keyword>
<dbReference type="GeneID" id="112149998"/>
<keyword evidence="4 11" id="KW-0282">Flagellum</keyword>
<dbReference type="PANTHER" id="PTHR19960">
    <property type="entry name" value="TEKTIN"/>
    <property type="match status" value="1"/>
</dbReference>
<evidence type="ECO:0000256" key="2">
    <source>
        <dbReference type="ARBA" id="ARBA00007209"/>
    </source>
</evidence>
<dbReference type="GeneTree" id="ENSGT00950000182894"/>
<evidence type="ECO:0000256" key="4">
    <source>
        <dbReference type="ARBA" id="ARBA00022846"/>
    </source>
</evidence>
<dbReference type="GO" id="GO:0060294">
    <property type="term" value="P:cilium movement involved in cell motility"/>
    <property type="evidence" value="ECO:0007669"/>
    <property type="project" value="UniProtKB-UniRule"/>
</dbReference>
<evidence type="ECO:0000256" key="11">
    <source>
        <dbReference type="RuleBase" id="RU367040"/>
    </source>
</evidence>
<sequence>MLRGVNEQRAVSIMDQTLQTREGFSPVNVAGTLHQSERFRAECKELIKETKQICKRMQEDENQQFDQKLRGIQFLKKELELKLEEMILEIDDLVVLQSRVTKALDACKEPLEVTELCMKERLKRPDSERFHNEVDSELQKEREDLRRVASLLQRVTEQISEQLRLNRSAKHDLEKDLKEKSEAQNVDNFCALMHTLSMSLQHRPKTHPQPEPSSAVTLEQWENFSYANMAKAERQKTNSRSLQALVQSVLEQTAADMQKQVQATNTALQLNIQKMKAAKHQMEDELVKIQSEISNQRKTREDLQVAVAENEEFLSLTQAKLSLRHERPGKEQWRDPAQRKLITDVHKITEHINQLQQEVARSEDEERRLFHCELRLQESIDSKTNCLYIDEVVCMQHREAVVIQNF</sequence>
<dbReference type="InterPro" id="IPR048256">
    <property type="entry name" value="Tektin-like"/>
</dbReference>
<comment type="similarity">
    <text evidence="2 11">Belongs to the tektin family.</text>
</comment>
<evidence type="ECO:0000256" key="7">
    <source>
        <dbReference type="ARBA" id="ARBA00023212"/>
    </source>
</evidence>